<accession>A0A9W8Q8B7</accession>
<organism evidence="1 2">
    <name type="scientific">Akanthomyces muscarius</name>
    <name type="common">Entomopathogenic fungus</name>
    <name type="synonym">Lecanicillium muscarium</name>
    <dbReference type="NCBI Taxonomy" id="2231603"/>
    <lineage>
        <taxon>Eukaryota</taxon>
        <taxon>Fungi</taxon>
        <taxon>Dikarya</taxon>
        <taxon>Ascomycota</taxon>
        <taxon>Pezizomycotina</taxon>
        <taxon>Sordariomycetes</taxon>
        <taxon>Hypocreomycetidae</taxon>
        <taxon>Hypocreales</taxon>
        <taxon>Cordycipitaceae</taxon>
        <taxon>Akanthomyces</taxon>
    </lineage>
</organism>
<dbReference type="Proteomes" id="UP001144673">
    <property type="component" value="Chromosome 4"/>
</dbReference>
<keyword evidence="2" id="KW-1185">Reference proteome</keyword>
<dbReference type="GeneID" id="80898169"/>
<comment type="caution">
    <text evidence="1">The sequence shown here is derived from an EMBL/GenBank/DDBJ whole genome shotgun (WGS) entry which is preliminary data.</text>
</comment>
<name>A0A9W8Q8B7_AKAMU</name>
<protein>
    <submittedName>
        <fullName evidence="1">Uncharacterized protein</fullName>
    </submittedName>
</protein>
<dbReference type="AlphaFoldDB" id="A0A9W8Q8B7"/>
<dbReference type="RefSeq" id="XP_056051966.1">
    <property type="nucleotide sequence ID" value="XM_056200081.1"/>
</dbReference>
<dbReference type="EMBL" id="JAJHUN010000009">
    <property type="protein sequence ID" value="KAJ4150252.1"/>
    <property type="molecule type" value="Genomic_DNA"/>
</dbReference>
<gene>
    <name evidence="1" type="ORF">LMH87_011010</name>
</gene>
<evidence type="ECO:0000313" key="2">
    <source>
        <dbReference type="Proteomes" id="UP001144673"/>
    </source>
</evidence>
<dbReference type="KEGG" id="amus:LMH87_011010"/>
<reference evidence="1" key="1">
    <citation type="journal article" date="2023" name="Access Microbiol">
        <title>De-novo genome assembly for Akanthomyces muscarius, a biocontrol agent of insect agricultural pests.</title>
        <authorList>
            <person name="Erdos Z."/>
            <person name="Studholme D.J."/>
            <person name="Raymond B."/>
            <person name="Sharma M."/>
        </authorList>
    </citation>
    <scope>NUCLEOTIDE SEQUENCE</scope>
    <source>
        <strain evidence="1">Ve6</strain>
    </source>
</reference>
<sequence>MLAVNNDSKLLISIRLTDVLRNSGIAADIISTNAASCIIFVKVPSPDCTLLAHFENARDFHLSVYVLEMAGFAINSDVRTSTLDLVDPVPFPNSENSGNANPMRLSSITNFPSMSQPELFSQGQLQRVASSTHVDPYGNHSLRRTESVPTQNFSDFLPSTRISQPPVELNPYNYFASDRFFSVASFIKRNLGTASFNARLAHHPIRRQ</sequence>
<evidence type="ECO:0000313" key="1">
    <source>
        <dbReference type="EMBL" id="KAJ4150252.1"/>
    </source>
</evidence>
<proteinExistence type="predicted"/>